<feature type="domain" description="Lipoyl-binding" evidence="8">
    <location>
        <begin position="2"/>
        <end position="77"/>
    </location>
</feature>
<evidence type="ECO:0000259" key="8">
    <source>
        <dbReference type="PROSITE" id="PS50968"/>
    </source>
</evidence>
<evidence type="ECO:0000256" key="5">
    <source>
        <dbReference type="ARBA" id="ARBA00023315"/>
    </source>
</evidence>
<evidence type="ECO:0000259" key="9">
    <source>
        <dbReference type="PROSITE" id="PS51826"/>
    </source>
</evidence>
<dbReference type="Pfam" id="PF02817">
    <property type="entry name" value="E3_binding"/>
    <property type="match status" value="1"/>
</dbReference>
<reference evidence="11" key="1">
    <citation type="journal article" date="2019" name="Int. J. Syst. Evol. Microbiol.">
        <title>The Global Catalogue of Microorganisms (GCM) 10K type strain sequencing project: providing services to taxonomists for standard genome sequencing and annotation.</title>
        <authorList>
            <consortium name="The Broad Institute Genomics Platform"/>
            <consortium name="The Broad Institute Genome Sequencing Center for Infectious Disease"/>
            <person name="Wu L."/>
            <person name="Ma J."/>
        </authorList>
    </citation>
    <scope>NUCLEOTIDE SEQUENCE [LARGE SCALE GENOMIC DNA]</scope>
    <source>
        <strain evidence="11">CCUG 56608</strain>
    </source>
</reference>
<dbReference type="InterPro" id="IPR000089">
    <property type="entry name" value="Biotin_lipoyl"/>
</dbReference>
<organism evidence="10 11">
    <name type="scientific">Oceanobacillus locisalsi</name>
    <dbReference type="NCBI Taxonomy" id="546107"/>
    <lineage>
        <taxon>Bacteria</taxon>
        <taxon>Bacillati</taxon>
        <taxon>Bacillota</taxon>
        <taxon>Bacilli</taxon>
        <taxon>Bacillales</taxon>
        <taxon>Bacillaceae</taxon>
        <taxon>Oceanobacillus</taxon>
    </lineage>
</organism>
<dbReference type="Gene3D" id="4.10.320.10">
    <property type="entry name" value="E3-binding domain"/>
    <property type="match status" value="1"/>
</dbReference>
<evidence type="ECO:0000313" key="10">
    <source>
        <dbReference type="EMBL" id="MFD1067003.1"/>
    </source>
</evidence>
<dbReference type="Gene3D" id="3.30.559.10">
    <property type="entry name" value="Chloramphenicol acetyltransferase-like domain"/>
    <property type="match status" value="1"/>
</dbReference>
<dbReference type="Gene3D" id="2.40.50.100">
    <property type="match status" value="1"/>
</dbReference>
<evidence type="ECO:0000313" key="11">
    <source>
        <dbReference type="Proteomes" id="UP001597041"/>
    </source>
</evidence>
<proteinExistence type="inferred from homology"/>
<evidence type="ECO:0000256" key="6">
    <source>
        <dbReference type="RuleBase" id="RU003423"/>
    </source>
</evidence>
<dbReference type="Pfam" id="PF00198">
    <property type="entry name" value="2-oxoacid_dh"/>
    <property type="match status" value="1"/>
</dbReference>
<dbReference type="RefSeq" id="WP_379592862.1">
    <property type="nucleotide sequence ID" value="NZ_JBHTKK010000016.1"/>
</dbReference>
<feature type="region of interest" description="Disordered" evidence="7">
    <location>
        <begin position="74"/>
        <end position="125"/>
    </location>
</feature>
<dbReference type="GO" id="GO:0016746">
    <property type="term" value="F:acyltransferase activity"/>
    <property type="evidence" value="ECO:0007669"/>
    <property type="project" value="UniProtKB-KW"/>
</dbReference>
<dbReference type="InterPro" id="IPR001078">
    <property type="entry name" value="2-oxoacid_DH_actylTfrase"/>
</dbReference>
<dbReference type="SUPFAM" id="SSF47005">
    <property type="entry name" value="Peripheral subunit-binding domain of 2-oxo acid dehydrogenase complex"/>
    <property type="match status" value="1"/>
</dbReference>
<dbReference type="Proteomes" id="UP001597041">
    <property type="component" value="Unassembled WGS sequence"/>
</dbReference>
<dbReference type="EMBL" id="JBHTKK010000016">
    <property type="protein sequence ID" value="MFD1067003.1"/>
    <property type="molecule type" value="Genomic_DNA"/>
</dbReference>
<dbReference type="InterPro" id="IPR050743">
    <property type="entry name" value="2-oxoacid_DH_E2_comp"/>
</dbReference>
<protein>
    <recommendedName>
        <fullName evidence="6">Dihydrolipoamide acetyltransferase component of pyruvate dehydrogenase complex</fullName>
        <ecNumber evidence="6">2.3.1.-</ecNumber>
    </recommendedName>
</protein>
<evidence type="ECO:0000256" key="1">
    <source>
        <dbReference type="ARBA" id="ARBA00001938"/>
    </source>
</evidence>
<dbReference type="InterPro" id="IPR036625">
    <property type="entry name" value="E3-bd_dom_sf"/>
</dbReference>
<name>A0ABW3NIQ6_9BACI</name>
<comment type="cofactor">
    <cofactor evidence="1 6">
        <name>(R)-lipoate</name>
        <dbReference type="ChEBI" id="CHEBI:83088"/>
    </cofactor>
</comment>
<dbReference type="CDD" id="cd06849">
    <property type="entry name" value="lipoyl_domain"/>
    <property type="match status" value="1"/>
</dbReference>
<feature type="compositionally biased region" description="Basic and acidic residues" evidence="7">
    <location>
        <begin position="101"/>
        <end position="110"/>
    </location>
</feature>
<gene>
    <name evidence="10" type="ORF">ACFQ19_13315</name>
</gene>
<dbReference type="SUPFAM" id="SSF52777">
    <property type="entry name" value="CoA-dependent acyltransferases"/>
    <property type="match status" value="1"/>
</dbReference>
<dbReference type="SUPFAM" id="SSF51230">
    <property type="entry name" value="Single hybrid motif"/>
    <property type="match status" value="1"/>
</dbReference>
<dbReference type="InterPro" id="IPR011053">
    <property type="entry name" value="Single_hybrid_motif"/>
</dbReference>
<keyword evidence="11" id="KW-1185">Reference proteome</keyword>
<dbReference type="InterPro" id="IPR004167">
    <property type="entry name" value="PSBD"/>
</dbReference>
<dbReference type="PROSITE" id="PS51826">
    <property type="entry name" value="PSBD"/>
    <property type="match status" value="1"/>
</dbReference>
<evidence type="ECO:0000256" key="7">
    <source>
        <dbReference type="SAM" id="MobiDB-lite"/>
    </source>
</evidence>
<dbReference type="PANTHER" id="PTHR43178">
    <property type="entry name" value="DIHYDROLIPOAMIDE ACETYLTRANSFERASE COMPONENT OF PYRUVATE DEHYDROGENASE COMPLEX"/>
    <property type="match status" value="1"/>
</dbReference>
<comment type="similarity">
    <text evidence="2 6">Belongs to the 2-oxoacid dehydrogenase family.</text>
</comment>
<keyword evidence="4 6" id="KW-0450">Lipoyl</keyword>
<evidence type="ECO:0000256" key="3">
    <source>
        <dbReference type="ARBA" id="ARBA00022679"/>
    </source>
</evidence>
<dbReference type="Pfam" id="PF00364">
    <property type="entry name" value="Biotin_lipoyl"/>
    <property type="match status" value="1"/>
</dbReference>
<sequence>MSENIVMPKLGMTMKQGTIEEWHKQVGDTVEEGESLATISSEKLTQDIEAPSGGELLEIQIEAGGTAKVGDVLGVLGSPGEKPSGQDDASQGEADQDTEENAAKEQEQAKEQTTAVSHKNSAAQDTGERIFISPLARKLAKEYDLPIEQINGTGGNGRITRLDINRVLEHGLDKADEKQSSIEEAAVTLEQETIGKGLDSMRKTIAHNMRQSLHQTAQLTLHRKADADKLIAFQKTLRNEAEASDMDVKLSLTALIARAVVLALQDYQKMNARYENHELSELEAVHLGIATSLDNGLVVPVVKHAEQKTIGSLARDIRDVSTKARDGEADASILSGSTFTITNMGGSGVEYFTPILNLHETGILGIGALQEELALENGEVIQVQKLPFSLTFDHQILDGADAGEFFSILVNYIENPYLLVL</sequence>
<feature type="domain" description="Peripheral subunit-binding (PSBD)" evidence="9">
    <location>
        <begin position="131"/>
        <end position="168"/>
    </location>
</feature>
<evidence type="ECO:0000256" key="2">
    <source>
        <dbReference type="ARBA" id="ARBA00007317"/>
    </source>
</evidence>
<keyword evidence="5 6" id="KW-0012">Acyltransferase</keyword>
<dbReference type="InterPro" id="IPR023213">
    <property type="entry name" value="CAT-like_dom_sf"/>
</dbReference>
<dbReference type="PANTHER" id="PTHR43178:SF5">
    <property type="entry name" value="LIPOAMIDE ACYLTRANSFERASE COMPONENT OF BRANCHED-CHAIN ALPHA-KETO ACID DEHYDROGENASE COMPLEX, MITOCHONDRIAL"/>
    <property type="match status" value="1"/>
</dbReference>
<dbReference type="EC" id="2.3.1.-" evidence="6"/>
<dbReference type="PROSITE" id="PS50968">
    <property type="entry name" value="BIOTINYL_LIPOYL"/>
    <property type="match status" value="1"/>
</dbReference>
<keyword evidence="3 6" id="KW-0808">Transferase</keyword>
<accession>A0ABW3NIQ6</accession>
<evidence type="ECO:0000256" key="4">
    <source>
        <dbReference type="ARBA" id="ARBA00022823"/>
    </source>
</evidence>
<comment type="caution">
    <text evidence="10">The sequence shown here is derived from an EMBL/GenBank/DDBJ whole genome shotgun (WGS) entry which is preliminary data.</text>
</comment>